<evidence type="ECO:0000313" key="3">
    <source>
        <dbReference type="Proteomes" id="UP000036367"/>
    </source>
</evidence>
<comment type="caution">
    <text evidence="2">The sequence shown here is derived from an EMBL/GenBank/DDBJ whole genome shotgun (WGS) entry which is preliminary data.</text>
</comment>
<evidence type="ECO:0000259" key="1">
    <source>
        <dbReference type="Pfam" id="PF01627"/>
    </source>
</evidence>
<dbReference type="RefSeq" id="WP_047813674.1">
    <property type="nucleotide sequence ID" value="NZ_LECT01000016.1"/>
</dbReference>
<organism evidence="2 3">
    <name type="scientific">Rhodopirellula islandica</name>
    <dbReference type="NCBI Taxonomy" id="595434"/>
    <lineage>
        <taxon>Bacteria</taxon>
        <taxon>Pseudomonadati</taxon>
        <taxon>Planctomycetota</taxon>
        <taxon>Planctomycetia</taxon>
        <taxon>Pirellulales</taxon>
        <taxon>Pirellulaceae</taxon>
        <taxon>Rhodopirellula</taxon>
    </lineage>
</organism>
<dbReference type="OrthoDB" id="280534at2"/>
<dbReference type="SUPFAM" id="SSF47226">
    <property type="entry name" value="Histidine-containing phosphotransfer domain, HPT domain"/>
    <property type="match status" value="1"/>
</dbReference>
<feature type="domain" description="HPt" evidence="1">
    <location>
        <begin position="32"/>
        <end position="103"/>
    </location>
</feature>
<dbReference type="Pfam" id="PF01627">
    <property type="entry name" value="Hpt"/>
    <property type="match status" value="1"/>
</dbReference>
<evidence type="ECO:0000313" key="2">
    <source>
        <dbReference type="EMBL" id="KLU06026.1"/>
    </source>
</evidence>
<dbReference type="GO" id="GO:0004672">
    <property type="term" value="F:protein kinase activity"/>
    <property type="evidence" value="ECO:0007669"/>
    <property type="project" value="UniProtKB-ARBA"/>
</dbReference>
<dbReference type="AlphaFoldDB" id="A0A0J1BHL5"/>
<proteinExistence type="predicted"/>
<dbReference type="Gene3D" id="1.20.120.160">
    <property type="entry name" value="HPT domain"/>
    <property type="match status" value="1"/>
</dbReference>
<name>A0A0J1BHL5_RHOIS</name>
<dbReference type="GO" id="GO:0000160">
    <property type="term" value="P:phosphorelay signal transduction system"/>
    <property type="evidence" value="ECO:0007669"/>
    <property type="project" value="InterPro"/>
</dbReference>
<dbReference type="Proteomes" id="UP000036367">
    <property type="component" value="Unassembled WGS sequence"/>
</dbReference>
<dbReference type="InterPro" id="IPR008207">
    <property type="entry name" value="Sig_transdc_His_kin_Hpt_dom"/>
</dbReference>
<dbReference type="PATRIC" id="fig|595434.4.peg.1797"/>
<sequence>MNEAQRERFAAALQRVAGDEDMLVMLANIAAEDGPPMLKQVHESVDNGDWNEAARTGHALKGLLSTFEAGSPVDQLQPFIDAARSEDAAAAQRTHASVEPKLEQLMVEIETLARGVE</sequence>
<keyword evidence="3" id="KW-1185">Reference proteome</keyword>
<accession>A0A0J1BHL5</accession>
<protein>
    <recommendedName>
        <fullName evidence="1">HPt domain-containing protein</fullName>
    </recommendedName>
</protein>
<gene>
    <name evidence="2" type="ORF">RISK_001877</name>
</gene>
<dbReference type="InterPro" id="IPR036641">
    <property type="entry name" value="HPT_dom_sf"/>
</dbReference>
<reference evidence="2" key="1">
    <citation type="submission" date="2015-05" db="EMBL/GenBank/DDBJ databases">
        <title>Permanent draft genome of Rhodopirellula islandicus K833.</title>
        <authorList>
            <person name="Kizina J."/>
            <person name="Richter M."/>
            <person name="Glockner F.O."/>
            <person name="Harder J."/>
        </authorList>
    </citation>
    <scope>NUCLEOTIDE SEQUENCE [LARGE SCALE GENOMIC DNA]</scope>
    <source>
        <strain evidence="2">K833</strain>
    </source>
</reference>
<dbReference type="EMBL" id="LECT01000016">
    <property type="protein sequence ID" value="KLU06026.1"/>
    <property type="molecule type" value="Genomic_DNA"/>
</dbReference>